<keyword evidence="2" id="KW-0131">Cell cycle</keyword>
<comment type="similarity">
    <text evidence="3">Belongs to the cyclin family.</text>
</comment>
<dbReference type="Pfam" id="PF00134">
    <property type="entry name" value="Cyclin_N"/>
    <property type="match status" value="1"/>
</dbReference>
<evidence type="ECO:0000256" key="3">
    <source>
        <dbReference type="RuleBase" id="RU000383"/>
    </source>
</evidence>
<feature type="domain" description="Cyclin-like" evidence="4">
    <location>
        <begin position="20"/>
        <end position="105"/>
    </location>
</feature>
<dbReference type="InterPro" id="IPR036915">
    <property type="entry name" value="Cyclin-like_sf"/>
</dbReference>
<dbReference type="InterPro" id="IPR039361">
    <property type="entry name" value="Cyclin"/>
</dbReference>
<evidence type="ECO:0000259" key="4">
    <source>
        <dbReference type="SMART" id="SM00385"/>
    </source>
</evidence>
<reference evidence="5 6" key="1">
    <citation type="journal article" date="2011" name="Proc. Natl. Acad. Sci. U.S.A.">
        <title>Mimivirus shows dramatic genome reduction after intraamoebal culture.</title>
        <authorList>
            <person name="Boyer M."/>
            <person name="Azza S."/>
            <person name="Barrassi L."/>
            <person name="Klose T."/>
            <person name="Campocasso A."/>
            <person name="Pagnier I."/>
            <person name="Fournous G."/>
            <person name="Borg A."/>
            <person name="Robert C."/>
            <person name="Zhang X."/>
            <person name="Desnues C."/>
            <person name="Henrissat B."/>
            <person name="Rossmann M.G."/>
            <person name="La Scola B."/>
            <person name="Raoult D."/>
        </authorList>
    </citation>
    <scope>NUCLEOTIDE SEQUENCE [LARGE SCALE GENOMIC DNA]</scope>
    <source>
        <strain evidence="5">M4</strain>
    </source>
</reference>
<dbReference type="SUPFAM" id="SSF47954">
    <property type="entry name" value="Cyclin-like"/>
    <property type="match status" value="1"/>
</dbReference>
<gene>
    <name evidence="5" type="primary">L268b</name>
    <name evidence="5" type="ORF">MIMI_L268b</name>
</gene>
<dbReference type="EMBL" id="JN036606">
    <property type="protein sequence ID" value="AEJ34507.1"/>
    <property type="molecule type" value="Genomic_DNA"/>
</dbReference>
<accession>F8V5F3</accession>
<organismHost>
    <name type="scientific">Acanthamoeba polyphaga</name>
    <name type="common">Amoeba</name>
    <dbReference type="NCBI Taxonomy" id="5757"/>
</organismHost>
<dbReference type="Proteomes" id="UP000240552">
    <property type="component" value="Segment"/>
</dbReference>
<evidence type="ECO:0000256" key="2">
    <source>
        <dbReference type="ARBA" id="ARBA00023306"/>
    </source>
</evidence>
<dbReference type="PANTHER" id="PTHR10177">
    <property type="entry name" value="CYCLINS"/>
    <property type="match status" value="1"/>
</dbReference>
<evidence type="ECO:0000313" key="5">
    <source>
        <dbReference type="EMBL" id="AEJ34507.1"/>
    </source>
</evidence>
<dbReference type="InterPro" id="IPR006671">
    <property type="entry name" value="Cyclin_N"/>
</dbReference>
<name>F8V5F3_MIMIV</name>
<protein>
    <submittedName>
        <fullName evidence="5">Uncharacterized protein L268b</fullName>
    </submittedName>
</protein>
<keyword evidence="3" id="KW-0195">Cyclin</keyword>
<dbReference type="GO" id="GO:0051301">
    <property type="term" value="P:cell division"/>
    <property type="evidence" value="ECO:0007669"/>
    <property type="project" value="UniProtKB-KW"/>
</dbReference>
<dbReference type="Gene3D" id="1.10.472.10">
    <property type="entry name" value="Cyclin-like"/>
    <property type="match status" value="1"/>
</dbReference>
<proteinExistence type="inferred from homology"/>
<keyword evidence="1" id="KW-0132">Cell division</keyword>
<dbReference type="InterPro" id="IPR013763">
    <property type="entry name" value="Cyclin-like_dom"/>
</dbReference>
<evidence type="ECO:0000256" key="1">
    <source>
        <dbReference type="ARBA" id="ARBA00022618"/>
    </source>
</evidence>
<evidence type="ECO:0000313" key="6">
    <source>
        <dbReference type="Proteomes" id="UP000240552"/>
    </source>
</evidence>
<sequence>MVCFSKYSGITLDMRLILIDWLIEVHYEYECIIDTLCLAIILVDEFVDRIDKIDRKYFQCIGICCMNIATKILEPEHIGSENCNFISASQYTTDVIISYEKNILQTLDFHLVRKTILDSLWSKIKDFSRQKKIWEFFSQLYR</sequence>
<organism evidence="5 6">
    <name type="scientific">Acanthamoeba polyphaga mimivirus</name>
    <name type="common">APMV</name>
    <dbReference type="NCBI Taxonomy" id="212035"/>
    <lineage>
        <taxon>Viruses</taxon>
        <taxon>Varidnaviria</taxon>
        <taxon>Bamfordvirae</taxon>
        <taxon>Nucleocytoviricota</taxon>
        <taxon>Megaviricetes</taxon>
        <taxon>Imitervirales</taxon>
        <taxon>Mimiviridae</taxon>
        <taxon>Megamimivirinae</taxon>
        <taxon>Mimivirus</taxon>
        <taxon>Mimivirus bradfordmassiliense</taxon>
    </lineage>
</organism>
<dbReference type="SMART" id="SM00385">
    <property type="entry name" value="CYCLIN"/>
    <property type="match status" value="1"/>
</dbReference>
<dbReference type="FunFam" id="1.10.472.10:FF:000001">
    <property type="entry name" value="G2/mitotic-specific cyclin"/>
    <property type="match status" value="1"/>
</dbReference>